<organism evidence="2">
    <name type="scientific">uncultured Sphingosinicella sp</name>
    <dbReference type="NCBI Taxonomy" id="478748"/>
    <lineage>
        <taxon>Bacteria</taxon>
        <taxon>Pseudomonadati</taxon>
        <taxon>Pseudomonadota</taxon>
        <taxon>Alphaproteobacteria</taxon>
        <taxon>Sphingomonadales</taxon>
        <taxon>Sphingosinicellaceae</taxon>
        <taxon>Sphingosinicella</taxon>
        <taxon>environmental samples</taxon>
    </lineage>
</organism>
<feature type="compositionally biased region" description="Basic and acidic residues" evidence="1">
    <location>
        <begin position="38"/>
        <end position="62"/>
    </location>
</feature>
<reference evidence="2" key="1">
    <citation type="submission" date="2020-02" db="EMBL/GenBank/DDBJ databases">
        <authorList>
            <person name="Meier V. D."/>
        </authorList>
    </citation>
    <scope>NUCLEOTIDE SEQUENCE</scope>
    <source>
        <strain evidence="2">AVDCRST_MAG23</strain>
    </source>
</reference>
<feature type="non-terminal residue" evidence="2">
    <location>
        <position position="1"/>
    </location>
</feature>
<evidence type="ECO:0000256" key="1">
    <source>
        <dbReference type="SAM" id="MobiDB-lite"/>
    </source>
</evidence>
<accession>A0A6J4TMW5</accession>
<dbReference type="EMBL" id="CADCWD010000019">
    <property type="protein sequence ID" value="CAA9526032.1"/>
    <property type="molecule type" value="Genomic_DNA"/>
</dbReference>
<feature type="region of interest" description="Disordered" evidence="1">
    <location>
        <begin position="31"/>
        <end position="77"/>
    </location>
</feature>
<feature type="non-terminal residue" evidence="2">
    <location>
        <position position="77"/>
    </location>
</feature>
<proteinExistence type="predicted"/>
<name>A0A6J4TMW5_9SPHN</name>
<gene>
    <name evidence="2" type="ORF">AVDCRST_MAG23-472</name>
</gene>
<protein>
    <submittedName>
        <fullName evidence="2">Uncharacterized protein</fullName>
    </submittedName>
</protein>
<evidence type="ECO:0000313" key="2">
    <source>
        <dbReference type="EMBL" id="CAA9526032.1"/>
    </source>
</evidence>
<dbReference type="AlphaFoldDB" id="A0A6J4TMW5"/>
<sequence length="77" mass="8707">ERTSHPRCAGELRLDGDDDCRFRRPQGLAGLARPQAARADRLRTQRDQVAGDRADRNGRYEGTHSQAGVDRLMHRPL</sequence>